<protein>
    <submittedName>
        <fullName evidence="1">Uncharacterized protein</fullName>
    </submittedName>
</protein>
<keyword evidence="2" id="KW-1185">Reference proteome</keyword>
<evidence type="ECO:0000313" key="2">
    <source>
        <dbReference type="Proteomes" id="UP001206925"/>
    </source>
</evidence>
<proteinExistence type="predicted"/>
<reference evidence="1" key="1">
    <citation type="submission" date="2022-06" db="EMBL/GenBank/DDBJ databases">
        <title>Uncovering the hologenomic basis of an extraordinary plant invasion.</title>
        <authorList>
            <person name="Bieker V.C."/>
            <person name="Martin M.D."/>
            <person name="Gilbert T."/>
            <person name="Hodgins K."/>
            <person name="Battlay P."/>
            <person name="Petersen B."/>
            <person name="Wilson J."/>
        </authorList>
    </citation>
    <scope>NUCLEOTIDE SEQUENCE</scope>
    <source>
        <strain evidence="1">AA19_3_7</strain>
        <tissue evidence="1">Leaf</tissue>
    </source>
</reference>
<dbReference type="Proteomes" id="UP001206925">
    <property type="component" value="Unassembled WGS sequence"/>
</dbReference>
<sequence length="78" mass="8881">EEDAVEEVHEITHRVFLDVDIHKQRSHELLERIGSVDKFVFGHPSLYSSACVGRESGRFRVCSHLHMSICVGCVPLYS</sequence>
<feature type="non-terminal residue" evidence="1">
    <location>
        <position position="78"/>
    </location>
</feature>
<organism evidence="1 2">
    <name type="scientific">Ambrosia artemisiifolia</name>
    <name type="common">Common ragweed</name>
    <dbReference type="NCBI Taxonomy" id="4212"/>
    <lineage>
        <taxon>Eukaryota</taxon>
        <taxon>Viridiplantae</taxon>
        <taxon>Streptophyta</taxon>
        <taxon>Embryophyta</taxon>
        <taxon>Tracheophyta</taxon>
        <taxon>Spermatophyta</taxon>
        <taxon>Magnoliopsida</taxon>
        <taxon>eudicotyledons</taxon>
        <taxon>Gunneridae</taxon>
        <taxon>Pentapetalae</taxon>
        <taxon>asterids</taxon>
        <taxon>campanulids</taxon>
        <taxon>Asterales</taxon>
        <taxon>Asteraceae</taxon>
        <taxon>Asteroideae</taxon>
        <taxon>Heliantheae alliance</taxon>
        <taxon>Heliantheae</taxon>
        <taxon>Ambrosia</taxon>
    </lineage>
</organism>
<comment type="caution">
    <text evidence="1">The sequence shown here is derived from an EMBL/GenBank/DDBJ whole genome shotgun (WGS) entry which is preliminary data.</text>
</comment>
<gene>
    <name evidence="1" type="ORF">M8C21_027623</name>
</gene>
<dbReference type="EMBL" id="JAMZMK010010684">
    <property type="protein sequence ID" value="KAI7730664.1"/>
    <property type="molecule type" value="Genomic_DNA"/>
</dbReference>
<name>A0AAD5BWT0_AMBAR</name>
<evidence type="ECO:0000313" key="1">
    <source>
        <dbReference type="EMBL" id="KAI7730664.1"/>
    </source>
</evidence>
<dbReference type="AlphaFoldDB" id="A0AAD5BWT0"/>
<accession>A0AAD5BWT0</accession>